<dbReference type="RefSeq" id="WP_014108154.1">
    <property type="nucleotide sequence ID" value="NC_016041.1"/>
</dbReference>
<dbReference type="STRING" id="1085623.GNIT_1153"/>
<evidence type="ECO:0000313" key="4">
    <source>
        <dbReference type="Proteomes" id="UP000009282"/>
    </source>
</evidence>
<dbReference type="HOGENOM" id="CLU_160720_0_0_6"/>
<keyword evidence="4" id="KW-1185">Reference proteome</keyword>
<gene>
    <name evidence="3" type="ordered locus">GNIT_1153</name>
</gene>
<organism evidence="3 4">
    <name type="scientific">Glaciecola nitratireducens (strain JCM 12485 / KCTC 12276 / FR1064)</name>
    <dbReference type="NCBI Taxonomy" id="1085623"/>
    <lineage>
        <taxon>Bacteria</taxon>
        <taxon>Pseudomonadati</taxon>
        <taxon>Pseudomonadota</taxon>
        <taxon>Gammaproteobacteria</taxon>
        <taxon>Alteromonadales</taxon>
        <taxon>Alteromonadaceae</taxon>
        <taxon>Brumicola</taxon>
    </lineage>
</organism>
<reference evidence="3 4" key="1">
    <citation type="journal article" date="2011" name="J. Bacteriol.">
        <title>Complete genome sequence of seawater bacterium Glaciecola nitratireducens FR1064T.</title>
        <authorList>
            <person name="Bian F."/>
            <person name="Qin Q.L."/>
            <person name="Xie B.B."/>
            <person name="Shu Y.L."/>
            <person name="Zhang X.Y."/>
            <person name="Yu Y."/>
            <person name="Chen B."/>
            <person name="Chen X.L."/>
            <person name="Zhou B.C."/>
            <person name="Zhang Y.Z."/>
        </authorList>
    </citation>
    <scope>NUCLEOTIDE SEQUENCE [LARGE SCALE GENOMIC DNA]</scope>
    <source>
        <strain evidence="4">JCM 12485 / KCTC 12276 / FR1064</strain>
    </source>
</reference>
<dbReference type="Proteomes" id="UP000009282">
    <property type="component" value="Chromosome"/>
</dbReference>
<sequence>MKIETSNAEQKIPFFDNPKNVMWILRIFYAICILLVVADFIVHRHIYVSFEEIPAFYALYGFVACVVLVVIAKAMRKIVMRDEHYYDKRNDEVELDVPRVVIEHNADEGSHLGENESADKESHK</sequence>
<evidence type="ECO:0000256" key="2">
    <source>
        <dbReference type="SAM" id="Phobius"/>
    </source>
</evidence>
<feature type="transmembrane region" description="Helical" evidence="2">
    <location>
        <begin position="54"/>
        <end position="72"/>
    </location>
</feature>
<dbReference type="AlphaFoldDB" id="G4QK81"/>
<proteinExistence type="predicted"/>
<dbReference type="eggNOG" id="ENOG50334MN">
    <property type="taxonomic scope" value="Bacteria"/>
</dbReference>
<evidence type="ECO:0000313" key="3">
    <source>
        <dbReference type="EMBL" id="AEP29280.1"/>
    </source>
</evidence>
<evidence type="ECO:0000256" key="1">
    <source>
        <dbReference type="SAM" id="MobiDB-lite"/>
    </source>
</evidence>
<feature type="region of interest" description="Disordered" evidence="1">
    <location>
        <begin position="104"/>
        <end position="124"/>
    </location>
</feature>
<accession>G4QK81</accession>
<name>G4QK81_GLANF</name>
<dbReference type="EMBL" id="CP003060">
    <property type="protein sequence ID" value="AEP29280.1"/>
    <property type="molecule type" value="Genomic_DNA"/>
</dbReference>
<keyword evidence="2" id="KW-0472">Membrane</keyword>
<protein>
    <submittedName>
        <fullName evidence="3">Uncharacterized protein</fullName>
    </submittedName>
</protein>
<feature type="transmembrane region" description="Helical" evidence="2">
    <location>
        <begin position="21"/>
        <end position="42"/>
    </location>
</feature>
<dbReference type="KEGG" id="gni:GNIT_1153"/>
<keyword evidence="2" id="KW-1133">Transmembrane helix</keyword>
<keyword evidence="2" id="KW-0812">Transmembrane</keyword>